<proteinExistence type="predicted"/>
<dbReference type="InterPro" id="IPR012902">
    <property type="entry name" value="N_methyl_site"/>
</dbReference>
<keyword evidence="2" id="KW-1185">Reference proteome</keyword>
<accession>A0A7X2T2Q8</accession>
<evidence type="ECO:0000313" key="2">
    <source>
        <dbReference type="Proteomes" id="UP000470082"/>
    </source>
</evidence>
<organism evidence="1 2">
    <name type="scientific">Floccifex porci</name>
    <dbReference type="NCBI Taxonomy" id="2606629"/>
    <lineage>
        <taxon>Bacteria</taxon>
        <taxon>Bacillati</taxon>
        <taxon>Bacillota</taxon>
        <taxon>Erysipelotrichia</taxon>
        <taxon>Erysipelotrichales</taxon>
        <taxon>Erysipelotrichaceae</taxon>
        <taxon>Floccifex</taxon>
    </lineage>
</organism>
<dbReference type="Proteomes" id="UP000470082">
    <property type="component" value="Unassembled WGS sequence"/>
</dbReference>
<dbReference type="AlphaFoldDB" id="A0A7X2T2Q8"/>
<gene>
    <name evidence="1" type="ORF">FYJ50_00625</name>
</gene>
<evidence type="ECO:0000313" key="1">
    <source>
        <dbReference type="EMBL" id="MSS00632.1"/>
    </source>
</evidence>
<dbReference type="NCBIfam" id="TIGR02532">
    <property type="entry name" value="IV_pilin_GFxxxE"/>
    <property type="match status" value="1"/>
</dbReference>
<comment type="caution">
    <text evidence="1">The sequence shown here is derived from an EMBL/GenBank/DDBJ whole genome shotgun (WGS) entry which is preliminary data.</text>
</comment>
<dbReference type="EMBL" id="VUMM01000001">
    <property type="protein sequence ID" value="MSS00632.1"/>
    <property type="molecule type" value="Genomic_DNA"/>
</dbReference>
<dbReference type="RefSeq" id="WP_154459106.1">
    <property type="nucleotide sequence ID" value="NZ_JAQYTQ010000054.1"/>
</dbReference>
<reference evidence="1 2" key="1">
    <citation type="submission" date="2019-08" db="EMBL/GenBank/DDBJ databases">
        <title>In-depth cultivation of the pig gut microbiome towards novel bacterial diversity and tailored functional studies.</title>
        <authorList>
            <person name="Wylensek D."/>
            <person name="Hitch T.C.A."/>
            <person name="Clavel T."/>
        </authorList>
    </citation>
    <scope>NUCLEOTIDE SEQUENCE [LARGE SCALE GENOMIC DNA]</scope>
    <source>
        <strain evidence="1 2">LKV-178-WT-2G</strain>
    </source>
</reference>
<name>A0A7X2T2Q8_9FIRM</name>
<sequence>MKKSKRNGFTLIETLLALLICSVVSLLCVCLIQTSYKLFSITSIHQHQLAILQIRQICSLSNNINVSDGNLSMLYQRKNITISYKNNRLVQEDGYVIWMDDLDSAVFYKIDEDIYLEWEAYGKAYQAQIT</sequence>
<dbReference type="Pfam" id="PF07963">
    <property type="entry name" value="N_methyl"/>
    <property type="match status" value="1"/>
</dbReference>
<protein>
    <submittedName>
        <fullName evidence="1">Prepilin-type N-terminal cleavage/methylation domain-containing protein</fullName>
    </submittedName>
</protein>